<evidence type="ECO:0000256" key="9">
    <source>
        <dbReference type="ARBA" id="ARBA00030775"/>
    </source>
</evidence>
<evidence type="ECO:0000313" key="11">
    <source>
        <dbReference type="EMBL" id="RFB01645.1"/>
    </source>
</evidence>
<keyword evidence="12" id="KW-1185">Reference proteome</keyword>
<dbReference type="InterPro" id="IPR012902">
    <property type="entry name" value="N_methyl_site"/>
</dbReference>
<dbReference type="InterPro" id="IPR045584">
    <property type="entry name" value="Pilin-like"/>
</dbReference>
<comment type="subcellular location">
    <subcellularLocation>
        <location evidence="1">Cell inner membrane</location>
        <topology evidence="1">Single-pass membrane protein</topology>
    </subcellularLocation>
</comment>
<comment type="caution">
    <text evidence="11">The sequence shown here is derived from an EMBL/GenBank/DDBJ whole genome shotgun (WGS) entry which is preliminary data.</text>
</comment>
<dbReference type="Proteomes" id="UP000264589">
    <property type="component" value="Unassembled WGS sequence"/>
</dbReference>
<evidence type="ECO:0000256" key="4">
    <source>
        <dbReference type="ARBA" id="ARBA00022481"/>
    </source>
</evidence>
<dbReference type="GO" id="GO:0015628">
    <property type="term" value="P:protein secretion by the type II secretion system"/>
    <property type="evidence" value="ECO:0007669"/>
    <property type="project" value="InterPro"/>
</dbReference>
<reference evidence="11 12" key="1">
    <citation type="submission" date="2018-08" db="EMBL/GenBank/DDBJ databases">
        <title>Parvularcula sp. SM1705, isolated from surface water of the South Sea China.</title>
        <authorList>
            <person name="Sun L."/>
        </authorList>
    </citation>
    <scope>NUCLEOTIDE SEQUENCE [LARGE SCALE GENOMIC DNA]</scope>
    <source>
        <strain evidence="11 12">SM1705</strain>
    </source>
</reference>
<dbReference type="NCBIfam" id="TIGR01708">
    <property type="entry name" value="typeII_sec_gspH"/>
    <property type="match status" value="1"/>
</dbReference>
<dbReference type="EMBL" id="QUQO01000002">
    <property type="protein sequence ID" value="RFB01645.1"/>
    <property type="molecule type" value="Genomic_DNA"/>
</dbReference>
<dbReference type="SUPFAM" id="SSF54523">
    <property type="entry name" value="Pili subunits"/>
    <property type="match status" value="1"/>
</dbReference>
<evidence type="ECO:0000256" key="7">
    <source>
        <dbReference type="ARBA" id="ARBA00022989"/>
    </source>
</evidence>
<dbReference type="Gene3D" id="3.55.40.10">
    <property type="entry name" value="minor pseudopilin epsh domain"/>
    <property type="match status" value="1"/>
</dbReference>
<evidence type="ECO:0000313" key="12">
    <source>
        <dbReference type="Proteomes" id="UP000264589"/>
    </source>
</evidence>
<dbReference type="NCBIfam" id="TIGR02532">
    <property type="entry name" value="IV_pilin_GFxxxE"/>
    <property type="match status" value="1"/>
</dbReference>
<dbReference type="InParanoid" id="A0A371R872"/>
<keyword evidence="5" id="KW-0997">Cell inner membrane</keyword>
<evidence type="ECO:0000256" key="6">
    <source>
        <dbReference type="ARBA" id="ARBA00022692"/>
    </source>
</evidence>
<dbReference type="PRINTS" id="PR00885">
    <property type="entry name" value="BCTERIALGSPH"/>
</dbReference>
<accession>A0A371R872</accession>
<keyword evidence="8 10" id="KW-0472">Membrane</keyword>
<organism evidence="11 12">
    <name type="scientific">Parvularcula marina</name>
    <dbReference type="NCBI Taxonomy" id="2292771"/>
    <lineage>
        <taxon>Bacteria</taxon>
        <taxon>Pseudomonadati</taxon>
        <taxon>Pseudomonadota</taxon>
        <taxon>Alphaproteobacteria</taxon>
        <taxon>Parvularculales</taxon>
        <taxon>Parvularculaceae</taxon>
        <taxon>Parvularcula</taxon>
    </lineage>
</organism>
<dbReference type="AlphaFoldDB" id="A0A371R872"/>
<keyword evidence="7 10" id="KW-1133">Transmembrane helix</keyword>
<gene>
    <name evidence="11" type="ORF">DX908_15330</name>
</gene>
<sequence length="225" mass="24966">MNRASCRLIRGAIHINMRSRAKVGRSSTSTPTGRMAGRAEMTILAAGTKTVRSRGFTLVELLVVMVVMALVSGILLTSLPQRKSEAQRAALTLSELTQRLSDQAVIEGRAYGMDVTEGTLLLYRYAEGGWQRRPVPSEARLDDEIFLTLMAGEEFDLPEEEESGELLFRNRNGEAQIRTEKIRPAVIFNPAGDQTPFTLRVSDREDAYLLDVTALNGREVRHASE</sequence>
<keyword evidence="6 10" id="KW-0812">Transmembrane</keyword>
<dbReference type="InterPro" id="IPR049875">
    <property type="entry name" value="TypeII_GspH"/>
</dbReference>
<dbReference type="PROSITE" id="PS00409">
    <property type="entry name" value="PROKAR_NTER_METHYL"/>
    <property type="match status" value="1"/>
</dbReference>
<evidence type="ECO:0000256" key="8">
    <source>
        <dbReference type="ARBA" id="ARBA00023136"/>
    </source>
</evidence>
<evidence type="ECO:0000256" key="10">
    <source>
        <dbReference type="SAM" id="Phobius"/>
    </source>
</evidence>
<evidence type="ECO:0000256" key="2">
    <source>
        <dbReference type="ARBA" id="ARBA00021549"/>
    </source>
</evidence>
<dbReference type="InterPro" id="IPR002416">
    <property type="entry name" value="T2SS_protein-GspH"/>
</dbReference>
<keyword evidence="3" id="KW-1003">Cell membrane</keyword>
<evidence type="ECO:0000256" key="5">
    <source>
        <dbReference type="ARBA" id="ARBA00022519"/>
    </source>
</evidence>
<evidence type="ECO:0000256" key="1">
    <source>
        <dbReference type="ARBA" id="ARBA00004377"/>
    </source>
</evidence>
<dbReference type="Pfam" id="PF07963">
    <property type="entry name" value="N_methyl"/>
    <property type="match status" value="1"/>
</dbReference>
<name>A0A371R872_9PROT</name>
<dbReference type="GO" id="GO:0005886">
    <property type="term" value="C:plasma membrane"/>
    <property type="evidence" value="ECO:0007669"/>
    <property type="project" value="UniProtKB-SubCell"/>
</dbReference>
<protein>
    <recommendedName>
        <fullName evidence="2">Type II secretion system protein H</fullName>
    </recommendedName>
    <alternativeName>
        <fullName evidence="9">General secretion pathway protein H</fullName>
    </alternativeName>
</protein>
<dbReference type="GO" id="GO:0015627">
    <property type="term" value="C:type II protein secretion system complex"/>
    <property type="evidence" value="ECO:0007669"/>
    <property type="project" value="InterPro"/>
</dbReference>
<proteinExistence type="predicted"/>
<keyword evidence="4" id="KW-0488">Methylation</keyword>
<evidence type="ECO:0000256" key="3">
    <source>
        <dbReference type="ARBA" id="ARBA00022475"/>
    </source>
</evidence>
<feature type="transmembrane region" description="Helical" evidence="10">
    <location>
        <begin position="58"/>
        <end position="79"/>
    </location>
</feature>